<evidence type="ECO:0000313" key="2">
    <source>
        <dbReference type="EMBL" id="KAG2537481.1"/>
    </source>
</evidence>
<comment type="caution">
    <text evidence="2">The sequence shown here is derived from an EMBL/GenBank/DDBJ whole genome shotgun (WGS) entry which is preliminary data.</text>
</comment>
<sequence length="191" mass="21390">GFLGRGSSRAMGNSCLAISSAEQTTFKWTIDGVSSLLNKGEGWTLSGLFMILGLDWYLMLNLRDRKSGDENDYVSLRLELPYGPKQPVITLHPILKHNFETRSISARVACMIPLEILKKQSSGFFAGDTCVFGVKFIKVVIAKANLLSETLFVQKMNTFNEAKTYTWNIQDFFALKNPGQSPDFEIGGYNW</sequence>
<dbReference type="Proteomes" id="UP000823388">
    <property type="component" value="Chromosome 9N"/>
</dbReference>
<evidence type="ECO:0000313" key="3">
    <source>
        <dbReference type="Proteomes" id="UP000823388"/>
    </source>
</evidence>
<dbReference type="SUPFAM" id="SSF49599">
    <property type="entry name" value="TRAF domain-like"/>
    <property type="match status" value="1"/>
</dbReference>
<protein>
    <recommendedName>
        <fullName evidence="1">MATH domain-containing protein</fullName>
    </recommendedName>
</protein>
<evidence type="ECO:0000259" key="1">
    <source>
        <dbReference type="PROSITE" id="PS50144"/>
    </source>
</evidence>
<accession>A0A8T0MJA3</accession>
<name>A0A8T0MJA3_PANVG</name>
<dbReference type="InterPro" id="IPR002083">
    <property type="entry name" value="MATH/TRAF_dom"/>
</dbReference>
<dbReference type="Gene3D" id="2.60.210.10">
    <property type="entry name" value="Apoptosis, Tumor Necrosis Factor Receptor Associated Protein 2, Chain A"/>
    <property type="match status" value="1"/>
</dbReference>
<dbReference type="EMBL" id="CM029054">
    <property type="protein sequence ID" value="KAG2537481.1"/>
    <property type="molecule type" value="Genomic_DNA"/>
</dbReference>
<feature type="domain" description="MATH" evidence="1">
    <location>
        <begin position="162"/>
        <end position="191"/>
    </location>
</feature>
<reference evidence="2" key="1">
    <citation type="submission" date="2020-05" db="EMBL/GenBank/DDBJ databases">
        <title>WGS assembly of Panicum virgatum.</title>
        <authorList>
            <person name="Lovell J.T."/>
            <person name="Jenkins J."/>
            <person name="Shu S."/>
            <person name="Juenger T.E."/>
            <person name="Schmutz J."/>
        </authorList>
    </citation>
    <scope>NUCLEOTIDE SEQUENCE</scope>
    <source>
        <strain evidence="2">AP13</strain>
    </source>
</reference>
<feature type="domain" description="MATH" evidence="1">
    <location>
        <begin position="23"/>
        <end position="136"/>
    </location>
</feature>
<keyword evidence="3" id="KW-1185">Reference proteome</keyword>
<dbReference type="PANTHER" id="PTHR46162:SF32">
    <property type="entry name" value="MATH DOMAIN-CONTAINING PROTEIN"/>
    <property type="match status" value="1"/>
</dbReference>
<dbReference type="PROSITE" id="PS50144">
    <property type="entry name" value="MATH"/>
    <property type="match status" value="2"/>
</dbReference>
<proteinExistence type="predicted"/>
<feature type="non-terminal residue" evidence="2">
    <location>
        <position position="1"/>
    </location>
</feature>
<gene>
    <name evidence="2" type="ORF">PVAP13_9NG300300</name>
</gene>
<organism evidence="2 3">
    <name type="scientific">Panicum virgatum</name>
    <name type="common">Blackwell switchgrass</name>
    <dbReference type="NCBI Taxonomy" id="38727"/>
    <lineage>
        <taxon>Eukaryota</taxon>
        <taxon>Viridiplantae</taxon>
        <taxon>Streptophyta</taxon>
        <taxon>Embryophyta</taxon>
        <taxon>Tracheophyta</taxon>
        <taxon>Spermatophyta</taxon>
        <taxon>Magnoliopsida</taxon>
        <taxon>Liliopsida</taxon>
        <taxon>Poales</taxon>
        <taxon>Poaceae</taxon>
        <taxon>PACMAD clade</taxon>
        <taxon>Panicoideae</taxon>
        <taxon>Panicodae</taxon>
        <taxon>Paniceae</taxon>
        <taxon>Panicinae</taxon>
        <taxon>Panicum</taxon>
        <taxon>Panicum sect. Hiantes</taxon>
    </lineage>
</organism>
<dbReference type="AlphaFoldDB" id="A0A8T0MJA3"/>
<dbReference type="InterPro" id="IPR008974">
    <property type="entry name" value="TRAF-like"/>
</dbReference>
<dbReference type="PANTHER" id="PTHR46162">
    <property type="entry name" value="TRAF-LIKE FAMILY PROTEIN"/>
    <property type="match status" value="1"/>
</dbReference>